<dbReference type="AlphaFoldDB" id="A0A381IMY8"/>
<dbReference type="EMBL" id="UFSM01000004">
    <property type="protein sequence ID" value="SUY29463.1"/>
    <property type="molecule type" value="Genomic_DNA"/>
</dbReference>
<dbReference type="InterPro" id="IPR000073">
    <property type="entry name" value="AB_hydrolase_1"/>
</dbReference>
<evidence type="ECO:0000313" key="3">
    <source>
        <dbReference type="EMBL" id="SUY29463.1"/>
    </source>
</evidence>
<evidence type="ECO:0000259" key="2">
    <source>
        <dbReference type="Pfam" id="PF00561"/>
    </source>
</evidence>
<organism evidence="3 4">
    <name type="scientific">Aminobacter aminovorans</name>
    <name type="common">Chelatobacter heintzii</name>
    <dbReference type="NCBI Taxonomy" id="83263"/>
    <lineage>
        <taxon>Bacteria</taxon>
        <taxon>Pseudomonadati</taxon>
        <taxon>Pseudomonadota</taxon>
        <taxon>Alphaproteobacteria</taxon>
        <taxon>Hyphomicrobiales</taxon>
        <taxon>Phyllobacteriaceae</taxon>
        <taxon>Aminobacter</taxon>
    </lineage>
</organism>
<dbReference type="Pfam" id="PF00561">
    <property type="entry name" value="Abhydrolase_1"/>
    <property type="match status" value="1"/>
</dbReference>
<dbReference type="Proteomes" id="UP000254701">
    <property type="component" value="Unassembled WGS sequence"/>
</dbReference>
<proteinExistence type="predicted"/>
<dbReference type="InterPro" id="IPR029058">
    <property type="entry name" value="AB_hydrolase_fold"/>
</dbReference>
<evidence type="ECO:0000256" key="1">
    <source>
        <dbReference type="SAM" id="MobiDB-lite"/>
    </source>
</evidence>
<sequence length="310" mass="33344">MNTMWNSASWQSDPGPICQPVLSNTVLALHGSASTGRLWQGTADYLRGRHRLIAPDLSRYGSNRTAGNIPDVAGVVIGAMAEPMHLVGHGHGAAVALEIALLRPELVKSLTLIEPALFHLLRDGAPTDLALFAELASMAAKLTTTASSPNPTAGMRAYIDFWHGAGAWRRTSESLRQELEHHADQVGRDLAAALAAAWPARRCRRLDCPTLAIMALDSPVASLRVTEMVAEAVPDARLAMVADAGHMALLTDPHIVNPMISAHLRTADRVRSVRKPRRSRVRTHKNVGIASGTTVPNGPSHDARRNPFLV</sequence>
<dbReference type="RefSeq" id="WP_115734681.1">
    <property type="nucleotide sequence ID" value="NZ_SLZO01000008.1"/>
</dbReference>
<evidence type="ECO:0000313" key="4">
    <source>
        <dbReference type="Proteomes" id="UP000254701"/>
    </source>
</evidence>
<dbReference type="SUPFAM" id="SSF53474">
    <property type="entry name" value="alpha/beta-Hydrolases"/>
    <property type="match status" value="1"/>
</dbReference>
<feature type="region of interest" description="Disordered" evidence="1">
    <location>
        <begin position="288"/>
        <end position="310"/>
    </location>
</feature>
<reference evidence="3 4" key="1">
    <citation type="submission" date="2018-06" db="EMBL/GenBank/DDBJ databases">
        <authorList>
            <consortium name="Pathogen Informatics"/>
            <person name="Doyle S."/>
        </authorList>
    </citation>
    <scope>NUCLEOTIDE SEQUENCE [LARGE SCALE GENOMIC DNA]</scope>
    <source>
        <strain evidence="3 4">NCTC10684</strain>
    </source>
</reference>
<dbReference type="Gene3D" id="3.40.50.1820">
    <property type="entry name" value="alpha/beta hydrolase"/>
    <property type="match status" value="1"/>
</dbReference>
<dbReference type="PANTHER" id="PTHR43798">
    <property type="entry name" value="MONOACYLGLYCEROL LIPASE"/>
    <property type="match status" value="1"/>
</dbReference>
<keyword evidence="3" id="KW-0808">Transferase</keyword>
<feature type="domain" description="AB hydrolase-1" evidence="2">
    <location>
        <begin position="25"/>
        <end position="253"/>
    </location>
</feature>
<dbReference type="InterPro" id="IPR050266">
    <property type="entry name" value="AB_hydrolase_sf"/>
</dbReference>
<protein>
    <submittedName>
        <fullName evidence="3">Acetoin dehydrogenase E2 subunit dihydrolipoyllysine-residue acetyltransferase</fullName>
    </submittedName>
</protein>
<accession>A0A381IMY8</accession>
<name>A0A381IMY8_AMIAI</name>
<dbReference type="GO" id="GO:0016740">
    <property type="term" value="F:transferase activity"/>
    <property type="evidence" value="ECO:0007669"/>
    <property type="project" value="UniProtKB-KW"/>
</dbReference>
<gene>
    <name evidence="3" type="ORF">NCTC10684_05696</name>
</gene>
<feature type="compositionally biased region" description="Basic and acidic residues" evidence="1">
    <location>
        <begin position="301"/>
        <end position="310"/>
    </location>
</feature>
<dbReference type="OrthoDB" id="9799612at2"/>